<dbReference type="Pfam" id="PF02321">
    <property type="entry name" value="OEP"/>
    <property type="match status" value="2"/>
</dbReference>
<name>A0AAW3ZNY4_9GAMM</name>
<reference evidence="4 5" key="1">
    <citation type="submission" date="2020-09" db="EMBL/GenBank/DDBJ databases">
        <title>Pseudoxanthomonas sp. CAU 1598 isolated from sand of Yaerae Beach.</title>
        <authorList>
            <person name="Kim W."/>
        </authorList>
    </citation>
    <scope>NUCLEOTIDE SEQUENCE [LARGE SCALE GENOMIC DNA]</scope>
    <source>
        <strain evidence="4 5">CAU 1598</strain>
    </source>
</reference>
<keyword evidence="3" id="KW-0175">Coiled coil</keyword>
<gene>
    <name evidence="4" type="ORF">IFO71_11400</name>
</gene>
<organism evidence="4 5">
    <name type="scientific">Pseudomarimonas arenosa</name>
    <dbReference type="NCBI Taxonomy" id="2774145"/>
    <lineage>
        <taxon>Bacteria</taxon>
        <taxon>Pseudomonadati</taxon>
        <taxon>Pseudomonadota</taxon>
        <taxon>Gammaproteobacteria</taxon>
        <taxon>Lysobacterales</taxon>
        <taxon>Lysobacteraceae</taxon>
        <taxon>Pseudomarimonas</taxon>
    </lineage>
</organism>
<evidence type="ECO:0000256" key="1">
    <source>
        <dbReference type="ARBA" id="ARBA00007613"/>
    </source>
</evidence>
<dbReference type="PANTHER" id="PTHR30203">
    <property type="entry name" value="OUTER MEMBRANE CATION EFFLUX PROTEIN"/>
    <property type="match status" value="1"/>
</dbReference>
<dbReference type="GO" id="GO:0015562">
    <property type="term" value="F:efflux transmembrane transporter activity"/>
    <property type="evidence" value="ECO:0007669"/>
    <property type="project" value="InterPro"/>
</dbReference>
<dbReference type="Proteomes" id="UP000613768">
    <property type="component" value="Unassembled WGS sequence"/>
</dbReference>
<keyword evidence="2" id="KW-0472">Membrane</keyword>
<sequence length="483" mass="53046">MTKHRVSPRLSVPLCAALLSACTVGPQYQRPEQPLPAQFEQAPIVDPQPGQQTMWADLGGAELQTLITRALEANTQVEQAAARLAETRALSGLSVYALFPTVTAAADAERSKSSPGDPFSMPDQGTAERYRAGFDALWEIDLFGSLRNQSRAIYRRAAADQAELAAVQIAVIAETAQTWYARRGAAQQLALLNQQIDRKQQQQALLQKTLEAGRSNALDSARVELELRSLLAERPALENELLRQEQRLAVLTAWPLAELRQHLAEEFDWPPLPALRSVGTPRDWLLRRPDIAAAERRLAAAYSDIGYETAQYFPILNLVGDFGWTAQSFGALGGGASERWRFGPSLSWRFLDFGRVKRYVKAAEARAAGAEAAYRDTVLRALEETENALAQLRAVNQRAAELQLAEASAVAAERLAEQRFEAGADSLFELLDAQRQRIASEREALQARIDQATALVAVYKALAGDFAEVLQSDDPSAALETRS</sequence>
<dbReference type="PANTHER" id="PTHR30203:SF25">
    <property type="entry name" value="OUTER MEMBRANE PROTEIN-RELATED"/>
    <property type="match status" value="1"/>
</dbReference>
<dbReference type="InterPro" id="IPR010131">
    <property type="entry name" value="MdtP/NodT-like"/>
</dbReference>
<dbReference type="EMBL" id="JACYTR010000021">
    <property type="protein sequence ID" value="MBD8526342.1"/>
    <property type="molecule type" value="Genomic_DNA"/>
</dbReference>
<dbReference type="NCBIfam" id="TIGR01845">
    <property type="entry name" value="outer_NodT"/>
    <property type="match status" value="1"/>
</dbReference>
<dbReference type="SUPFAM" id="SSF56954">
    <property type="entry name" value="Outer membrane efflux proteins (OEP)"/>
    <property type="match status" value="1"/>
</dbReference>
<feature type="coiled-coil region" evidence="3">
    <location>
        <begin position="182"/>
        <end position="247"/>
    </location>
</feature>
<evidence type="ECO:0000313" key="4">
    <source>
        <dbReference type="EMBL" id="MBD8526342.1"/>
    </source>
</evidence>
<proteinExistence type="inferred from homology"/>
<accession>A0AAW3ZNY4</accession>
<dbReference type="RefSeq" id="WP_192029764.1">
    <property type="nucleotide sequence ID" value="NZ_JACYTR010000021.1"/>
</dbReference>
<keyword evidence="2" id="KW-1134">Transmembrane beta strand</keyword>
<comment type="caution">
    <text evidence="4">The sequence shown here is derived from an EMBL/GenBank/DDBJ whole genome shotgun (WGS) entry which is preliminary data.</text>
</comment>
<evidence type="ECO:0000256" key="3">
    <source>
        <dbReference type="SAM" id="Coils"/>
    </source>
</evidence>
<keyword evidence="2" id="KW-0564">Palmitate</keyword>
<comment type="subcellular location">
    <subcellularLocation>
        <location evidence="2">Cell outer membrane</location>
        <topology evidence="2">Lipid-anchor</topology>
    </subcellularLocation>
</comment>
<dbReference type="PROSITE" id="PS51257">
    <property type="entry name" value="PROKAR_LIPOPROTEIN"/>
    <property type="match status" value="1"/>
</dbReference>
<keyword evidence="2" id="KW-0812">Transmembrane</keyword>
<dbReference type="InterPro" id="IPR003423">
    <property type="entry name" value="OMP_efflux"/>
</dbReference>
<feature type="coiled-coil region" evidence="3">
    <location>
        <begin position="375"/>
        <end position="405"/>
    </location>
</feature>
<dbReference type="Gene3D" id="1.20.1600.10">
    <property type="entry name" value="Outer membrane efflux proteins (OEP)"/>
    <property type="match status" value="1"/>
</dbReference>
<keyword evidence="2" id="KW-0449">Lipoprotein</keyword>
<dbReference type="AlphaFoldDB" id="A0AAW3ZNY4"/>
<dbReference type="Gene3D" id="2.20.200.10">
    <property type="entry name" value="Outer membrane efflux proteins (OEP)"/>
    <property type="match status" value="1"/>
</dbReference>
<evidence type="ECO:0000256" key="2">
    <source>
        <dbReference type="RuleBase" id="RU362097"/>
    </source>
</evidence>
<keyword evidence="5" id="KW-1185">Reference proteome</keyword>
<protein>
    <submittedName>
        <fullName evidence="4">TolC family protein</fullName>
    </submittedName>
</protein>
<evidence type="ECO:0000313" key="5">
    <source>
        <dbReference type="Proteomes" id="UP000613768"/>
    </source>
</evidence>
<comment type="similarity">
    <text evidence="1 2">Belongs to the outer membrane factor (OMF) (TC 1.B.17) family.</text>
</comment>
<dbReference type="GO" id="GO:0009279">
    <property type="term" value="C:cell outer membrane"/>
    <property type="evidence" value="ECO:0007669"/>
    <property type="project" value="UniProtKB-SubCell"/>
</dbReference>